<gene>
    <name evidence="2" type="ORF">RJT34_12187</name>
</gene>
<organism evidence="2 3">
    <name type="scientific">Clitoria ternatea</name>
    <name type="common">Butterfly pea</name>
    <dbReference type="NCBI Taxonomy" id="43366"/>
    <lineage>
        <taxon>Eukaryota</taxon>
        <taxon>Viridiplantae</taxon>
        <taxon>Streptophyta</taxon>
        <taxon>Embryophyta</taxon>
        <taxon>Tracheophyta</taxon>
        <taxon>Spermatophyta</taxon>
        <taxon>Magnoliopsida</taxon>
        <taxon>eudicotyledons</taxon>
        <taxon>Gunneridae</taxon>
        <taxon>Pentapetalae</taxon>
        <taxon>rosids</taxon>
        <taxon>fabids</taxon>
        <taxon>Fabales</taxon>
        <taxon>Fabaceae</taxon>
        <taxon>Papilionoideae</taxon>
        <taxon>50 kb inversion clade</taxon>
        <taxon>NPAAA clade</taxon>
        <taxon>indigoferoid/millettioid clade</taxon>
        <taxon>Phaseoleae</taxon>
        <taxon>Clitoria</taxon>
    </lineage>
</organism>
<keyword evidence="3" id="KW-1185">Reference proteome</keyword>
<evidence type="ECO:0000313" key="3">
    <source>
        <dbReference type="Proteomes" id="UP001359559"/>
    </source>
</evidence>
<evidence type="ECO:0000313" key="2">
    <source>
        <dbReference type="EMBL" id="KAK7301326.1"/>
    </source>
</evidence>
<evidence type="ECO:0000256" key="1">
    <source>
        <dbReference type="SAM" id="MobiDB-lite"/>
    </source>
</evidence>
<dbReference type="PANTHER" id="PTHR35495">
    <property type="entry name" value="OS06G0679600 PROTEIN"/>
    <property type="match status" value="1"/>
</dbReference>
<reference evidence="2 3" key="1">
    <citation type="submission" date="2024-01" db="EMBL/GenBank/DDBJ databases">
        <title>The genomes of 5 underutilized Papilionoideae crops provide insights into root nodulation and disease resistance.</title>
        <authorList>
            <person name="Yuan L."/>
        </authorList>
    </citation>
    <scope>NUCLEOTIDE SEQUENCE [LARGE SCALE GENOMIC DNA]</scope>
    <source>
        <strain evidence="2">LY-2023</strain>
        <tissue evidence="2">Leaf</tissue>
    </source>
</reference>
<dbReference type="Proteomes" id="UP001359559">
    <property type="component" value="Unassembled WGS sequence"/>
</dbReference>
<comment type="caution">
    <text evidence="2">The sequence shown here is derived from an EMBL/GenBank/DDBJ whole genome shotgun (WGS) entry which is preliminary data.</text>
</comment>
<sequence>MPMIKSNTSVDFSPRLTAHDPSPDTSTRAMTMKESPKPKPFKSSPKIKSPRCMYLKPGALAKLRDSKISAEHASRTTQNISVSQLLLSPSTPTQHEEQALNQDNGIPCFDSSTVNPNRPRCLRSKKLLAVSPTFTLPDTHQF</sequence>
<name>A0AAN9PK89_CLITE</name>
<dbReference type="EMBL" id="JAYKXN010000003">
    <property type="protein sequence ID" value="KAK7301326.1"/>
    <property type="molecule type" value="Genomic_DNA"/>
</dbReference>
<feature type="region of interest" description="Disordered" evidence="1">
    <location>
        <begin position="1"/>
        <end position="49"/>
    </location>
</feature>
<dbReference type="AlphaFoldDB" id="A0AAN9PK89"/>
<dbReference type="PANTHER" id="PTHR35495:SF2">
    <property type="match status" value="1"/>
</dbReference>
<proteinExistence type="predicted"/>
<accession>A0AAN9PK89</accession>
<feature type="compositionally biased region" description="Polar residues" evidence="1">
    <location>
        <begin position="1"/>
        <end position="11"/>
    </location>
</feature>
<protein>
    <submittedName>
        <fullName evidence="2">Uncharacterized protein</fullName>
    </submittedName>
</protein>